<evidence type="ECO:0000313" key="2">
    <source>
        <dbReference type="EMBL" id="AAQ00533.1"/>
    </source>
</evidence>
<proteinExistence type="predicted"/>
<feature type="active site" description="Proton acceptor" evidence="1">
    <location>
        <position position="23"/>
    </location>
</feature>
<dbReference type="KEGG" id="pma:Pro_1489"/>
<dbReference type="Proteomes" id="UP000001420">
    <property type="component" value="Chromosome"/>
</dbReference>
<organism evidence="2 3">
    <name type="scientific">Prochlorococcus marinus (strain SARG / CCMP1375 / SS120)</name>
    <dbReference type="NCBI Taxonomy" id="167539"/>
    <lineage>
        <taxon>Bacteria</taxon>
        <taxon>Bacillati</taxon>
        <taxon>Cyanobacteriota</taxon>
        <taxon>Cyanophyceae</taxon>
        <taxon>Synechococcales</taxon>
        <taxon>Prochlorococcaceae</taxon>
        <taxon>Prochlorococcus</taxon>
    </lineage>
</organism>
<dbReference type="AlphaFoldDB" id="Q7TV95"/>
<dbReference type="EnsemblBacteria" id="AAQ00533">
    <property type="protein sequence ID" value="AAQ00533"/>
    <property type="gene ID" value="Pro_1489"/>
</dbReference>
<dbReference type="Gene3D" id="1.10.440.10">
    <property type="entry name" value="T4 endonuclease V"/>
    <property type="match status" value="1"/>
</dbReference>
<dbReference type="Pfam" id="PF03013">
    <property type="entry name" value="Pyr_excise"/>
    <property type="match status" value="1"/>
</dbReference>
<gene>
    <name evidence="2" type="ordered locus">Pro_1489</name>
</gene>
<dbReference type="InterPro" id="IPR004260">
    <property type="entry name" value="Pyr-dimer_DNA_glycosylase"/>
</dbReference>
<keyword evidence="3" id="KW-1185">Reference proteome</keyword>
<dbReference type="SUPFAM" id="SSF47077">
    <property type="entry name" value="T4 endonuclease V"/>
    <property type="match status" value="1"/>
</dbReference>
<reference evidence="2 3" key="1">
    <citation type="journal article" date="2003" name="Proc. Natl. Acad. Sci. U.S.A.">
        <title>Genome sequence of the cyanobacterium Prochlorococcus marinus SS120, a nearly minimal oxyphototrophic genome.</title>
        <authorList>
            <person name="Dufresne A."/>
            <person name="Salanoubat M."/>
            <person name="Partensky F."/>
            <person name="Artiguenave F."/>
            <person name="Axmann I.M."/>
            <person name="Barbe V."/>
            <person name="Duprat S."/>
            <person name="Galperin M.Y."/>
            <person name="Koonin E.V."/>
            <person name="Le Gall F."/>
            <person name="Makarova K.S."/>
            <person name="Ostrowski M."/>
            <person name="Oztas S."/>
            <person name="Robert C."/>
            <person name="Rogozin I.B."/>
            <person name="Scanlan D.J."/>
            <person name="Tandeau de Marsac N."/>
            <person name="Weissenbach J."/>
            <person name="Wincker P."/>
            <person name="Wolf Y.I."/>
            <person name="Hess W.R."/>
        </authorList>
    </citation>
    <scope>NUCLEOTIDE SEQUENCE [LARGE SCALE GENOMIC DNA]</scope>
    <source>
        <strain evidence="3">SARG / CCMP1375 / SS120</strain>
    </source>
</reference>
<sequence>MTRINLINPSELSDQHLIAEYREIFMIGSALQRSIKSKTWEKTKKNLPKEFTLNIGHVKFFYNKGKYLHKRYIKLIDEMKCRGMNPNPERQFKKEQWPNDFYKDWGPSAQDIKLIRKRIKEKINQKPNWYRWTKKKATKQAQNIKFL</sequence>
<dbReference type="EMBL" id="AE017126">
    <property type="protein sequence ID" value="AAQ00533.1"/>
    <property type="molecule type" value="Genomic_DNA"/>
</dbReference>
<protein>
    <submittedName>
        <fullName evidence="2">Pyrimidine dimer DNA glycosylase/Endonuclease V</fullName>
    </submittedName>
</protein>
<dbReference type="InterPro" id="IPR024796">
    <property type="entry name" value="T4_endonuc_V"/>
</dbReference>
<evidence type="ECO:0000313" key="3">
    <source>
        <dbReference type="Proteomes" id="UP000001420"/>
    </source>
</evidence>
<dbReference type="RefSeq" id="WP_011125640.1">
    <property type="nucleotide sequence ID" value="NC_005042.1"/>
</dbReference>
<dbReference type="eggNOG" id="ENOG5031CH8">
    <property type="taxonomic scope" value="Bacteria"/>
</dbReference>
<dbReference type="HOGENOM" id="CLU_161964_0_0_3"/>
<accession>Q7TV95</accession>
<dbReference type="OrthoDB" id="7861056at2"/>
<dbReference type="PIRSF" id="PIRSF001000">
    <property type="entry name" value="PDG_ENDV"/>
    <property type="match status" value="1"/>
</dbReference>
<name>Q7TV95_PROMA</name>
<dbReference type="PATRIC" id="fig|167539.5.peg.1565"/>
<evidence type="ECO:0000256" key="1">
    <source>
        <dbReference type="PIRSR" id="PIRSR001000-1"/>
    </source>
</evidence>